<keyword evidence="8" id="KW-0472">Membrane</keyword>
<name>K0SIR3_THAOC</name>
<keyword evidence="6" id="KW-1133">Transmembrane helix</keyword>
<feature type="compositionally biased region" description="Polar residues" evidence="10">
    <location>
        <begin position="62"/>
        <end position="76"/>
    </location>
</feature>
<evidence type="ECO:0000256" key="7">
    <source>
        <dbReference type="ARBA" id="ARBA00023034"/>
    </source>
</evidence>
<dbReference type="GO" id="GO:0009247">
    <property type="term" value="P:glycolipid biosynthetic process"/>
    <property type="evidence" value="ECO:0007669"/>
    <property type="project" value="InterPro"/>
</dbReference>
<keyword evidence="5" id="KW-0735">Signal-anchor</keyword>
<dbReference type="PANTHER" id="PTHR14647">
    <property type="entry name" value="GALACTOSE-3-O-SULFOTRANSFERASE"/>
    <property type="match status" value="1"/>
</dbReference>
<evidence type="ECO:0000256" key="2">
    <source>
        <dbReference type="ARBA" id="ARBA00008124"/>
    </source>
</evidence>
<protein>
    <submittedName>
        <fullName evidence="11">Uncharacterized protein</fullName>
    </submittedName>
</protein>
<comment type="caution">
    <text evidence="11">The sequence shown here is derived from an EMBL/GenBank/DDBJ whole genome shotgun (WGS) entry which is preliminary data.</text>
</comment>
<comment type="similarity">
    <text evidence="2">Belongs to the galactose-3-O-sulfotransferase family.</text>
</comment>
<accession>K0SIR3</accession>
<keyword evidence="7" id="KW-0333">Golgi apparatus</keyword>
<gene>
    <name evidence="11" type="ORF">THAOC_21481</name>
</gene>
<evidence type="ECO:0000256" key="9">
    <source>
        <dbReference type="ARBA" id="ARBA00023180"/>
    </source>
</evidence>
<keyword evidence="12" id="KW-1185">Reference proteome</keyword>
<evidence type="ECO:0000256" key="6">
    <source>
        <dbReference type="ARBA" id="ARBA00022989"/>
    </source>
</evidence>
<organism evidence="11 12">
    <name type="scientific">Thalassiosira oceanica</name>
    <name type="common">Marine diatom</name>
    <dbReference type="NCBI Taxonomy" id="159749"/>
    <lineage>
        <taxon>Eukaryota</taxon>
        <taxon>Sar</taxon>
        <taxon>Stramenopiles</taxon>
        <taxon>Ochrophyta</taxon>
        <taxon>Bacillariophyta</taxon>
        <taxon>Coscinodiscophyceae</taxon>
        <taxon>Thalassiosirophycidae</taxon>
        <taxon>Thalassiosirales</taxon>
        <taxon>Thalassiosiraceae</taxon>
        <taxon>Thalassiosira</taxon>
    </lineage>
</organism>
<dbReference type="GO" id="GO:0001733">
    <property type="term" value="F:galactosylceramide sulfotransferase activity"/>
    <property type="evidence" value="ECO:0007669"/>
    <property type="project" value="InterPro"/>
</dbReference>
<evidence type="ECO:0000256" key="4">
    <source>
        <dbReference type="ARBA" id="ARBA00022692"/>
    </source>
</evidence>
<keyword evidence="4" id="KW-0812">Transmembrane</keyword>
<comment type="subcellular location">
    <subcellularLocation>
        <location evidence="1">Golgi apparatus membrane</location>
        <topology evidence="1">Single-pass type II membrane protein</topology>
    </subcellularLocation>
</comment>
<feature type="compositionally biased region" description="Low complexity" evidence="10">
    <location>
        <begin position="1"/>
        <end position="20"/>
    </location>
</feature>
<dbReference type="PANTHER" id="PTHR14647:SF87">
    <property type="entry name" value="PUTATIVE-RELATED"/>
    <property type="match status" value="1"/>
</dbReference>
<feature type="region of interest" description="Disordered" evidence="10">
    <location>
        <begin position="1"/>
        <end position="23"/>
    </location>
</feature>
<dbReference type="AlphaFoldDB" id="K0SIR3"/>
<evidence type="ECO:0000256" key="3">
    <source>
        <dbReference type="ARBA" id="ARBA00022679"/>
    </source>
</evidence>
<dbReference type="GO" id="GO:0000139">
    <property type="term" value="C:Golgi membrane"/>
    <property type="evidence" value="ECO:0007669"/>
    <property type="project" value="UniProtKB-SubCell"/>
</dbReference>
<evidence type="ECO:0000256" key="1">
    <source>
        <dbReference type="ARBA" id="ARBA00004323"/>
    </source>
</evidence>
<dbReference type="InterPro" id="IPR027417">
    <property type="entry name" value="P-loop_NTPase"/>
</dbReference>
<evidence type="ECO:0000256" key="10">
    <source>
        <dbReference type="SAM" id="MobiDB-lite"/>
    </source>
</evidence>
<proteinExistence type="inferred from homology"/>
<feature type="region of interest" description="Disordered" evidence="10">
    <location>
        <begin position="60"/>
        <end position="105"/>
    </location>
</feature>
<dbReference type="EMBL" id="AGNL01025297">
    <property type="protein sequence ID" value="EJK58397.1"/>
    <property type="molecule type" value="Genomic_DNA"/>
</dbReference>
<evidence type="ECO:0000256" key="8">
    <source>
        <dbReference type="ARBA" id="ARBA00023136"/>
    </source>
</evidence>
<keyword evidence="9" id="KW-0325">Glycoprotein</keyword>
<reference evidence="11 12" key="1">
    <citation type="journal article" date="2012" name="Genome Biol.">
        <title>Genome and low-iron response of an oceanic diatom adapted to chronic iron limitation.</title>
        <authorList>
            <person name="Lommer M."/>
            <person name="Specht M."/>
            <person name="Roy A.S."/>
            <person name="Kraemer L."/>
            <person name="Andreson R."/>
            <person name="Gutowska M.A."/>
            <person name="Wolf J."/>
            <person name="Bergner S.V."/>
            <person name="Schilhabel M.B."/>
            <person name="Klostermeier U.C."/>
            <person name="Beiko R.G."/>
            <person name="Rosenstiel P."/>
            <person name="Hippler M."/>
            <person name="Laroche J."/>
        </authorList>
    </citation>
    <scope>NUCLEOTIDE SEQUENCE [LARGE SCALE GENOMIC DNA]</scope>
    <source>
        <strain evidence="11 12">CCMP1005</strain>
    </source>
</reference>
<dbReference type="InterPro" id="IPR009729">
    <property type="entry name" value="Gal-3-0_sulfotransfrase"/>
</dbReference>
<keyword evidence="3" id="KW-0808">Transferase</keyword>
<evidence type="ECO:0000313" key="11">
    <source>
        <dbReference type="EMBL" id="EJK58397.1"/>
    </source>
</evidence>
<evidence type="ECO:0000313" key="12">
    <source>
        <dbReference type="Proteomes" id="UP000266841"/>
    </source>
</evidence>
<dbReference type="OrthoDB" id="514299at2759"/>
<feature type="compositionally biased region" description="Basic and acidic residues" evidence="10">
    <location>
        <begin position="78"/>
        <end position="105"/>
    </location>
</feature>
<sequence length="493" mass="55115">MATGSAAADAAATAHSNSSTGLSRRRAATLAIVALAIFALSSPARHLTVESDSVGAGRTYQAEVSSLSRPPAQESSVGDEHPSGRERDRKTRPGERTTSHDGRVHFVEPGSRLHDLVRKWNGSDITVSRAAQDLNRIVSNDEYTEHKPSEGILFIKTHKTGATKKLLTSVRNPHFQASSGSSTVASVLRSLSAASCAIPSQQVTRQVDISFVLIDTIAHLVITYFRRDWDLGHEKEAGQNAELHQYRRKQGGTAMRSACAFFRNCGCPADRGNASVWNEFVLSDEGRYFFLHKKKRVGCQLNHMTRQIVGGIDDSVKYSNAEEVQDWIEESKTRHHVVLVMERMVESMLVLWHEYGLHPLDVVFSSLKVRSKGKEEDEESIKAENAIRELSPSDSLMYRHANQRLDSLLGTIFANTTARENAVQELEAMNDMLAQTCGSVTYMDKHDWVQKYDNLTIDVPLFQRFCVEKLSDGPQWHHLHYLSLKQDGMWPDD</sequence>
<dbReference type="Proteomes" id="UP000266841">
    <property type="component" value="Unassembled WGS sequence"/>
</dbReference>
<evidence type="ECO:0000256" key="5">
    <source>
        <dbReference type="ARBA" id="ARBA00022968"/>
    </source>
</evidence>
<dbReference type="Gene3D" id="3.40.50.300">
    <property type="entry name" value="P-loop containing nucleotide triphosphate hydrolases"/>
    <property type="match status" value="1"/>
</dbReference>